<dbReference type="Proteomes" id="UP000694872">
    <property type="component" value="Unplaced"/>
</dbReference>
<evidence type="ECO:0000313" key="2">
    <source>
        <dbReference type="RefSeq" id="XP_013178495.1"/>
    </source>
</evidence>
<reference evidence="2" key="1">
    <citation type="submission" date="2025-08" db="UniProtKB">
        <authorList>
            <consortium name="RefSeq"/>
        </authorList>
    </citation>
    <scope>IDENTIFICATION</scope>
</reference>
<protein>
    <submittedName>
        <fullName evidence="2">Uncharacterized protein LOC106125741</fullName>
    </submittedName>
</protein>
<name>A0AAJ7EID2_PAPXU</name>
<feature type="signal peptide" evidence="1">
    <location>
        <begin position="1"/>
        <end position="19"/>
    </location>
</feature>
<dbReference type="KEGG" id="pxu:106125741"/>
<accession>A0AAJ7EID2</accession>
<keyword evidence="1" id="KW-0732">Signal</keyword>
<evidence type="ECO:0000256" key="1">
    <source>
        <dbReference type="SAM" id="SignalP"/>
    </source>
</evidence>
<dbReference type="AlphaFoldDB" id="A0AAJ7EID2"/>
<feature type="chain" id="PRO_5042615581" evidence="1">
    <location>
        <begin position="20"/>
        <end position="113"/>
    </location>
</feature>
<sequence length="113" mass="13328">MSSPIYLLMIFLMFQLLQTNDSISFNDDFFFIKICYKGSTVCLLHSRQIPKKPAHVPKSLKHVKNVTSTNRGRKNKIFWKQRSVNRKDYMVQIKKDSERPDRATFSLFIPVKT</sequence>
<dbReference type="GeneID" id="106125741"/>
<dbReference type="RefSeq" id="XP_013178495.1">
    <property type="nucleotide sequence ID" value="XM_013323041.1"/>
</dbReference>
<proteinExistence type="predicted"/>
<gene>
    <name evidence="2" type="primary">LOC106125741</name>
</gene>
<organism evidence="2">
    <name type="scientific">Papilio xuthus</name>
    <name type="common">Asian swallowtail butterfly</name>
    <dbReference type="NCBI Taxonomy" id="66420"/>
    <lineage>
        <taxon>Eukaryota</taxon>
        <taxon>Metazoa</taxon>
        <taxon>Ecdysozoa</taxon>
        <taxon>Arthropoda</taxon>
        <taxon>Hexapoda</taxon>
        <taxon>Insecta</taxon>
        <taxon>Pterygota</taxon>
        <taxon>Neoptera</taxon>
        <taxon>Endopterygota</taxon>
        <taxon>Lepidoptera</taxon>
        <taxon>Glossata</taxon>
        <taxon>Ditrysia</taxon>
        <taxon>Papilionoidea</taxon>
        <taxon>Papilionidae</taxon>
        <taxon>Papilioninae</taxon>
        <taxon>Papilio</taxon>
    </lineage>
</organism>